<dbReference type="EMBL" id="SJOL01008583">
    <property type="protein sequence ID" value="TGZ60109.1"/>
    <property type="molecule type" value="Genomic_DNA"/>
</dbReference>
<evidence type="ECO:0000313" key="1">
    <source>
        <dbReference type="EMBL" id="TGZ60109.1"/>
    </source>
</evidence>
<dbReference type="Proteomes" id="UP000308267">
    <property type="component" value="Unassembled WGS sequence"/>
</dbReference>
<protein>
    <submittedName>
        <fullName evidence="1">Uncharacterized protein</fullName>
    </submittedName>
</protein>
<proteinExistence type="predicted"/>
<evidence type="ECO:0000313" key="2">
    <source>
        <dbReference type="Proteomes" id="UP000308267"/>
    </source>
</evidence>
<gene>
    <name evidence="1" type="ORF">CRM22_008733</name>
</gene>
<accession>A0A4S2LH04</accession>
<comment type="caution">
    <text evidence="1">The sequence shown here is derived from an EMBL/GenBank/DDBJ whole genome shotgun (WGS) entry which is preliminary data.</text>
</comment>
<keyword evidence="2" id="KW-1185">Reference proteome</keyword>
<organism evidence="1 2">
    <name type="scientific">Opisthorchis felineus</name>
    <dbReference type="NCBI Taxonomy" id="147828"/>
    <lineage>
        <taxon>Eukaryota</taxon>
        <taxon>Metazoa</taxon>
        <taxon>Spiralia</taxon>
        <taxon>Lophotrochozoa</taxon>
        <taxon>Platyhelminthes</taxon>
        <taxon>Trematoda</taxon>
        <taxon>Digenea</taxon>
        <taxon>Opisthorchiida</taxon>
        <taxon>Opisthorchiata</taxon>
        <taxon>Opisthorchiidae</taxon>
        <taxon>Opisthorchis</taxon>
    </lineage>
</organism>
<reference evidence="1 2" key="1">
    <citation type="journal article" date="2019" name="BMC Genomics">
        <title>New insights from Opisthorchis felineus genome: update on genomics of the epidemiologically important liver flukes.</title>
        <authorList>
            <person name="Ershov N.I."/>
            <person name="Mordvinov V.A."/>
            <person name="Prokhortchouk E.B."/>
            <person name="Pakharukova M.Y."/>
            <person name="Gunbin K.V."/>
            <person name="Ustyantsev K."/>
            <person name="Genaev M.A."/>
            <person name="Blinov A.G."/>
            <person name="Mazur A."/>
            <person name="Boulygina E."/>
            <person name="Tsygankova S."/>
            <person name="Khrameeva E."/>
            <person name="Chekanov N."/>
            <person name="Fan G."/>
            <person name="Xiao A."/>
            <person name="Zhang H."/>
            <person name="Xu X."/>
            <person name="Yang H."/>
            <person name="Solovyev V."/>
            <person name="Lee S.M."/>
            <person name="Liu X."/>
            <person name="Afonnikov D.A."/>
            <person name="Skryabin K.G."/>
        </authorList>
    </citation>
    <scope>NUCLEOTIDE SEQUENCE [LARGE SCALE GENOMIC DNA]</scope>
    <source>
        <strain evidence="1">AK-0245</strain>
        <tissue evidence="1">Whole organism</tissue>
    </source>
</reference>
<name>A0A4S2LH04_OPIFE</name>
<dbReference type="AlphaFoldDB" id="A0A4S2LH04"/>
<sequence length="103" mass="11763">MVYPFYPRKGTASHYLTTFYAVQVLPKIPLDTLLMERGLFVKLTQQLKRELNLYITSVVCTSLAKITTQGIYCNAAPGRRPAALFLPNFYRSFLSLKSRVNNL</sequence>